<proteinExistence type="predicted"/>
<evidence type="ECO:0000313" key="1">
    <source>
        <dbReference type="EMBL" id="WTP50029.1"/>
    </source>
</evidence>
<protein>
    <submittedName>
        <fullName evidence="1">Uncharacterized protein</fullName>
    </submittedName>
</protein>
<dbReference type="EMBL" id="CP108133">
    <property type="protein sequence ID" value="WTP50029.1"/>
    <property type="molecule type" value="Genomic_DNA"/>
</dbReference>
<evidence type="ECO:0000313" key="2">
    <source>
        <dbReference type="Proteomes" id="UP001432166"/>
    </source>
</evidence>
<keyword evidence="2" id="KW-1185">Reference proteome</keyword>
<dbReference type="Proteomes" id="UP001432166">
    <property type="component" value="Chromosome"/>
</dbReference>
<name>A0ABZ1JEI7_9ACTN</name>
<gene>
    <name evidence="1" type="ORF">OG288_17950</name>
</gene>
<reference evidence="1" key="1">
    <citation type="submission" date="2022-10" db="EMBL/GenBank/DDBJ databases">
        <title>The complete genomes of actinobacterial strains from the NBC collection.</title>
        <authorList>
            <person name="Joergensen T.S."/>
            <person name="Alvarez Arevalo M."/>
            <person name="Sterndorff E.B."/>
            <person name="Faurdal D."/>
            <person name="Vuksanovic O."/>
            <person name="Mourched A.-S."/>
            <person name="Charusanti P."/>
            <person name="Shaw S."/>
            <person name="Blin K."/>
            <person name="Weber T."/>
        </authorList>
    </citation>
    <scope>NUCLEOTIDE SEQUENCE</scope>
    <source>
        <strain evidence="1">NBC_00189</strain>
    </source>
</reference>
<dbReference type="RefSeq" id="WP_328937829.1">
    <property type="nucleotide sequence ID" value="NZ_CP108133.1"/>
</dbReference>
<accession>A0ABZ1JEI7</accession>
<sequence>MVTVLAAVALSTTLLLLLVLLLLKSGQKPEGDMAKTLVDLLPPAVSTFFTRVGRLVIGLSKPRVTLSSDRRETRVGARLRLIGALLPKGDEWRLEELMDHRNEMRLQEGRVPRFHYLRVFLGVCTIRWETWRDPQRRVD</sequence>
<organism evidence="1 2">
    <name type="scientific">Streptomyces tauricus</name>
    <dbReference type="NCBI Taxonomy" id="68274"/>
    <lineage>
        <taxon>Bacteria</taxon>
        <taxon>Bacillati</taxon>
        <taxon>Actinomycetota</taxon>
        <taxon>Actinomycetes</taxon>
        <taxon>Kitasatosporales</taxon>
        <taxon>Streptomycetaceae</taxon>
        <taxon>Streptomyces</taxon>
        <taxon>Streptomyces aurantiacus group</taxon>
    </lineage>
</organism>